<feature type="region of interest" description="Disordered" evidence="1">
    <location>
        <begin position="1"/>
        <end position="61"/>
    </location>
</feature>
<evidence type="ECO:0000313" key="2">
    <source>
        <dbReference type="EMBL" id="EQK98597.1"/>
    </source>
</evidence>
<proteinExistence type="predicted"/>
<evidence type="ECO:0000256" key="1">
    <source>
        <dbReference type="SAM" id="MobiDB-lite"/>
    </source>
</evidence>
<dbReference type="OrthoDB" id="406152at2759"/>
<name>T5A9W5_OPHSC</name>
<accession>T5A9W5</accession>
<dbReference type="AlphaFoldDB" id="T5A9W5"/>
<dbReference type="Proteomes" id="UP000019374">
    <property type="component" value="Unassembled WGS sequence"/>
</dbReference>
<protein>
    <submittedName>
        <fullName evidence="2">Uncharacterized protein</fullName>
    </submittedName>
</protein>
<dbReference type="HOGENOM" id="CLU_1586990_0_0_1"/>
<dbReference type="EMBL" id="KE654420">
    <property type="protein sequence ID" value="EQK98597.1"/>
    <property type="molecule type" value="Genomic_DNA"/>
</dbReference>
<organism evidence="2 3">
    <name type="scientific">Ophiocordyceps sinensis (strain Co18 / CGMCC 3.14243)</name>
    <name type="common">Yarsagumba caterpillar fungus</name>
    <name type="synonym">Hirsutella sinensis</name>
    <dbReference type="NCBI Taxonomy" id="911162"/>
    <lineage>
        <taxon>Eukaryota</taxon>
        <taxon>Fungi</taxon>
        <taxon>Dikarya</taxon>
        <taxon>Ascomycota</taxon>
        <taxon>Pezizomycotina</taxon>
        <taxon>Sordariomycetes</taxon>
        <taxon>Hypocreomycetidae</taxon>
        <taxon>Hypocreales</taxon>
        <taxon>Ophiocordycipitaceae</taxon>
        <taxon>Ophiocordyceps</taxon>
    </lineage>
</organism>
<gene>
    <name evidence="2" type="ORF">OCS_05687</name>
</gene>
<reference evidence="2 3" key="1">
    <citation type="journal article" date="2013" name="Chin. Sci. Bull.">
        <title>Genome survey uncovers the secrets of sex and lifestyle in caterpillar fungus.</title>
        <authorList>
            <person name="Hu X."/>
            <person name="Zhang Y."/>
            <person name="Xiao G."/>
            <person name="Zheng P."/>
            <person name="Xia Y."/>
            <person name="Zhang X."/>
            <person name="St Leger R.J."/>
            <person name="Liu X."/>
            <person name="Wang C."/>
        </authorList>
    </citation>
    <scope>NUCLEOTIDE SEQUENCE [LARGE SCALE GENOMIC DNA]</scope>
    <source>
        <strain evidence="3">Co18 / CGMCC 3.14243</strain>
        <tissue evidence="2">Fruit-body</tissue>
    </source>
</reference>
<sequence>MSRPQGKHVPEQSQPTHAPPPDEKGKGSRLSVCKPRVDGKDQPASQHQQKRSRHDRPNDGEEETMCTVTFFRNKDCGHMWAAVTAPCGPGMGFRTCASFVGAEATKPRPRVYRTGSRACPRCCCGQDGNAVRVVERVGWGVKLGTGPDEGDWGVDVRFSARGGGCVVL</sequence>
<dbReference type="eggNOG" id="ENOG502R9JH">
    <property type="taxonomic scope" value="Eukaryota"/>
</dbReference>
<evidence type="ECO:0000313" key="3">
    <source>
        <dbReference type="Proteomes" id="UP000019374"/>
    </source>
</evidence>